<organism evidence="1 2">
    <name type="scientific">Helicobacter pullorum</name>
    <dbReference type="NCBI Taxonomy" id="35818"/>
    <lineage>
        <taxon>Bacteria</taxon>
        <taxon>Pseudomonadati</taxon>
        <taxon>Campylobacterota</taxon>
        <taxon>Epsilonproteobacteria</taxon>
        <taxon>Campylobacterales</taxon>
        <taxon>Helicobacteraceae</taxon>
        <taxon>Helicobacter</taxon>
    </lineage>
</organism>
<dbReference type="RefSeq" id="WP_166648762.1">
    <property type="nucleotide sequence ID" value="NZ_JNUR01000060.1"/>
</dbReference>
<evidence type="ECO:0000313" key="1">
    <source>
        <dbReference type="EMBL" id="KPH49658.1"/>
    </source>
</evidence>
<protein>
    <recommendedName>
        <fullName evidence="3">Autotransporter domain-containing protein</fullName>
    </recommendedName>
</protein>
<proteinExistence type="predicted"/>
<feature type="non-terminal residue" evidence="1">
    <location>
        <position position="583"/>
    </location>
</feature>
<comment type="caution">
    <text evidence="1">The sequence shown here is derived from an EMBL/GenBank/DDBJ whole genome shotgun (WGS) entry which is preliminary data.</text>
</comment>
<sequence>GGNSTGGSGNNASLTGNISLAGQSSISKILIDGSNSSGANGTPKLDGNITLNTSNGITNGITIANGGTLDGNINAQSSSRIGGIAINNGSLAGNISLTNNARIQNGIVLDSANMTGSISLSTASGGGNITIDSINIGNGSTMTGDISVVGNSKITDTITIDGTLEGNVKAAWGNANYNGTINQMDISGIITQKVQLDNNSKIATLNLNGGTITGGIAFQGAITNGDTATIDNLTLNRDAYIGGIDIGNTTSGSQAKGVISNLILNDTASIGTITNNSNGTISNIALNGTSTITNGITNASGGTISNITLASSNTIHNGITNDGVITEINHNVAGVENAVTNNAGGSISKLIISQGTIEYNGEGDITEELSVKGGATLSMNAGSGTITMNGAVGSKLNLESGSTFKGSLKNTGSISSWSNVSNIEGSFINDAGANIGSLSAGQIAENLLNKGNIGDLTIDNVVGTLSNESEITTLSVQNRVANGILNSGNIQTLTLESNADLGSVGVSNDGVITSLNNHKAGMQITNAQGIGTLAVDANTTYAGAGSITNALDIDGTQTQFTIDNNGTLTLTDTAGANSVKTIT</sequence>
<gene>
    <name evidence="1" type="ORF">HPU229336_08390</name>
</gene>
<accession>A0AAW3J1D9</accession>
<feature type="non-terminal residue" evidence="1">
    <location>
        <position position="1"/>
    </location>
</feature>
<name>A0AAW3J1D9_9HELI</name>
<reference evidence="1 2" key="1">
    <citation type="submission" date="2014-06" db="EMBL/GenBank/DDBJ databases">
        <title>Helicobacter pullorum isolates in fresh chicken meat - phenotypic and genotypic features.</title>
        <authorList>
            <person name="Borges V."/>
            <person name="Santos A."/>
            <person name="Correia C.B."/>
            <person name="Saraiva M."/>
            <person name="Menard A."/>
            <person name="Vieira L."/>
            <person name="Sampaio D.A."/>
            <person name="Gomes J.P."/>
            <person name="Oleastro M."/>
        </authorList>
    </citation>
    <scope>NUCLEOTIDE SEQUENCE [LARGE SCALE GENOMIC DNA]</scope>
    <source>
        <strain evidence="1 2">229336/12</strain>
    </source>
</reference>
<dbReference type="AlphaFoldDB" id="A0AAW3J1D9"/>
<dbReference type="EMBL" id="JNUR01000060">
    <property type="protein sequence ID" value="KPH49658.1"/>
    <property type="molecule type" value="Genomic_DNA"/>
</dbReference>
<evidence type="ECO:0008006" key="3">
    <source>
        <dbReference type="Google" id="ProtNLM"/>
    </source>
</evidence>
<evidence type="ECO:0000313" key="2">
    <source>
        <dbReference type="Proteomes" id="UP000037800"/>
    </source>
</evidence>
<dbReference type="Proteomes" id="UP000037800">
    <property type="component" value="Unassembled WGS sequence"/>
</dbReference>